<proteinExistence type="predicted"/>
<evidence type="ECO:0000313" key="2">
    <source>
        <dbReference type="CGD" id="CAL0000184542"/>
    </source>
</evidence>
<dbReference type="InParanoid" id="A0A1D8PDW3"/>
<dbReference type="GO" id="GO:0110085">
    <property type="term" value="C:mitotic actomyosin contractile ring"/>
    <property type="evidence" value="ECO:0000318"/>
    <property type="project" value="GO_Central"/>
</dbReference>
<gene>
    <name evidence="3" type="ordered locus">CAALFM_C106700WA</name>
    <name evidence="2" type="ordered locus">orf19.13620</name>
</gene>
<dbReference type="GO" id="GO:0140278">
    <property type="term" value="P:mitotic division septum assembly"/>
    <property type="evidence" value="ECO:0000318"/>
    <property type="project" value="GO_Central"/>
</dbReference>
<sequence>METVFQDKKPKQSNIFKKLLRKNHDDVHPIERTIQKQEQIDWATFKSDINRMNSLTSHDKQSRTKRVVRQDGSIIVKPLDFISEINTNETVGPEDDDIDLENVQYSKIETFMSNYDLSYDLNELISDISIKFHSSVINQVRCILVHLCKFDIIEETSKISQQKPKLSEVQHSGKATIFQINYIFKKILDALKIPCEVVLGFWKKPNEFYHNEQYVINHCWLSVLVDNNFRIMDIYNFKNASVCNLRQEKLNEFYFLAEPLSLVSTHIPCIIDLQHVVPPIDPNIAFYLPRTYSGFYKNGLAFKNFNNALTRINDLEIFELELEIPTTVELFTLVKTARATTNELSLCQIKWVNHKRVAKIKAVLPEKESVGVLQIFAGPKGLQKHFDNIHELAIVIPLSHEGTSKPTKFVQRFPTVQSQKNDLYIIKPQTSKIVANNMYNFEIEQYPSKGLNSGSGLMNQDFKLVIESPSGKYFKLNKEDNSKPYGLYSLNIKCQELGLYRGLVIGDSGTSWYVFAQWECIGSTVAN</sequence>
<evidence type="ECO:0000313" key="3">
    <source>
        <dbReference type="EMBL" id="AOW26326.1"/>
    </source>
</evidence>
<dbReference type="PANTHER" id="PTHR46333:SF2">
    <property type="entry name" value="CYTOKINESIS PROTEIN 3"/>
    <property type="match status" value="1"/>
</dbReference>
<reference evidence="3 4" key="3">
    <citation type="journal article" date="2013" name="Genome Biol.">
        <title>Assembly of a phased diploid Candida albicans genome facilitates allele-specific measurements and provides a simple model for repeat and indel structure.</title>
        <authorList>
            <person name="Muzzey D."/>
            <person name="Schwartz K."/>
            <person name="Weissman J.S."/>
            <person name="Sherlock G."/>
        </authorList>
    </citation>
    <scope>NUCLEOTIDE SEQUENCE [LARGE SCALE GENOMIC DNA]</scope>
    <source>
        <strain evidence="4">SC5314 / ATCC MYA-2876</strain>
    </source>
</reference>
<reference evidence="3 4" key="1">
    <citation type="journal article" date="2004" name="Proc. Natl. Acad. Sci. U.S.A.">
        <title>The diploid genome sequence of Candida albicans.</title>
        <authorList>
            <person name="Jones T."/>
            <person name="Federspiel N.A."/>
            <person name="Chibana H."/>
            <person name="Dungan J."/>
            <person name="Kalman S."/>
            <person name="Magee B.B."/>
            <person name="Newport G."/>
            <person name="Thorstenson Y.R."/>
            <person name="Agabian N."/>
            <person name="Magee P.T."/>
            <person name="Davis R.W."/>
            <person name="Scherer S."/>
        </authorList>
    </citation>
    <scope>NUCLEOTIDE SEQUENCE [LARGE SCALE GENOMIC DNA]</scope>
    <source>
        <strain evidence="4">SC5314 / ATCC MYA-2876</strain>
    </source>
</reference>
<dbReference type="OrthoDB" id="6129702at2759"/>
<evidence type="ECO:0000259" key="1">
    <source>
        <dbReference type="Pfam" id="PF24584"/>
    </source>
</evidence>
<dbReference type="FunCoup" id="A0A1D8PDW3">
    <property type="interactions" value="59"/>
</dbReference>
<dbReference type="VEuPathDB" id="FungiDB:C1_06700W_A"/>
<evidence type="ECO:0000313" key="4">
    <source>
        <dbReference type="Proteomes" id="UP000000559"/>
    </source>
</evidence>
<dbReference type="OMA" id="WECIGST"/>
<dbReference type="GeneID" id="3639511"/>
<organism evidence="3 4">
    <name type="scientific">Candida albicans (strain SC5314 / ATCC MYA-2876)</name>
    <name type="common">Yeast</name>
    <dbReference type="NCBI Taxonomy" id="237561"/>
    <lineage>
        <taxon>Eukaryota</taxon>
        <taxon>Fungi</taxon>
        <taxon>Dikarya</taxon>
        <taxon>Ascomycota</taxon>
        <taxon>Saccharomycotina</taxon>
        <taxon>Pichiomycetes</taxon>
        <taxon>Debaryomycetaceae</taxon>
        <taxon>Candida/Lodderomyces clade</taxon>
        <taxon>Candida</taxon>
    </lineage>
</organism>
<dbReference type="Pfam" id="PF24584">
    <property type="entry name" value="Ig_CYK3_C"/>
    <property type="match status" value="1"/>
</dbReference>
<reference evidence="3 4" key="2">
    <citation type="journal article" date="2007" name="Genome Biol.">
        <title>Assembly of the Candida albicans genome into sixteen supercontigs aligned on the eight chromosomes.</title>
        <authorList>
            <person name="van het Hoog M."/>
            <person name="Rast T.J."/>
            <person name="Martchenko M."/>
            <person name="Grindle S."/>
            <person name="Dignard D."/>
            <person name="Hogues H."/>
            <person name="Cuomo C."/>
            <person name="Berriman M."/>
            <person name="Scherer S."/>
            <person name="Magee B.B."/>
            <person name="Whiteway M."/>
            <person name="Chibana H."/>
            <person name="Nantel A."/>
            <person name="Magee P.T."/>
        </authorList>
    </citation>
    <scope>GENOME REANNOTATION</scope>
    <source>
        <strain evidence="4">SC5314 / ATCC MYA-2876</strain>
    </source>
</reference>
<dbReference type="CGD" id="CAL0000184542">
    <property type="gene designation" value="orf19.13620"/>
</dbReference>
<dbReference type="EMBL" id="CP017623">
    <property type="protein sequence ID" value="AOW26326.1"/>
    <property type="molecule type" value="Genomic_DNA"/>
</dbReference>
<accession>A0A1D8PDW3</accession>
<dbReference type="Proteomes" id="UP000000559">
    <property type="component" value="Chromosome 1"/>
</dbReference>
<dbReference type="STRING" id="237561.A0A1D8PDW3"/>
<dbReference type="AlphaFoldDB" id="A0A1D8PDW3"/>
<dbReference type="GO" id="GO:0005737">
    <property type="term" value="C:cytoplasm"/>
    <property type="evidence" value="ECO:0000318"/>
    <property type="project" value="GO_Central"/>
</dbReference>
<dbReference type="eggNOG" id="KOG4575">
    <property type="taxonomic scope" value="Eukaryota"/>
</dbReference>
<dbReference type="RefSeq" id="XP_718829.2">
    <property type="nucleotide sequence ID" value="XM_713736.2"/>
</dbReference>
<protein>
    <recommendedName>
        <fullName evidence="1">CYK3 C-terminal Ig-like domain-containing protein</fullName>
    </recommendedName>
</protein>
<dbReference type="InterPro" id="IPR056409">
    <property type="entry name" value="Ig_CYK3_C"/>
</dbReference>
<dbReference type="PANTHER" id="PTHR46333">
    <property type="entry name" value="CYTOKINESIS PROTEIN 3"/>
    <property type="match status" value="1"/>
</dbReference>
<dbReference type="InterPro" id="IPR052557">
    <property type="entry name" value="CAP/Cytokinesis_protein"/>
</dbReference>
<keyword evidence="4" id="KW-1185">Reference proteome</keyword>
<feature type="domain" description="CYK3 C-terminal Ig-like" evidence="1">
    <location>
        <begin position="417"/>
        <end position="520"/>
    </location>
</feature>
<dbReference type="KEGG" id="cal:CAALFM_C106700WA"/>
<name>A0A1D8PDW3_CANAL</name>